<gene>
    <name evidence="1" type="ORF">C5Y98_08250</name>
</gene>
<name>A0A2S8G0V6_9BACT</name>
<evidence type="ECO:0000313" key="2">
    <source>
        <dbReference type="Proteomes" id="UP000239388"/>
    </source>
</evidence>
<proteinExistence type="predicted"/>
<dbReference type="SUPFAM" id="SSF53756">
    <property type="entry name" value="UDP-Glycosyltransferase/glycogen phosphorylase"/>
    <property type="match status" value="1"/>
</dbReference>
<reference evidence="1 2" key="1">
    <citation type="submission" date="2018-02" db="EMBL/GenBank/DDBJ databases">
        <title>Comparative genomes isolates from brazilian mangrove.</title>
        <authorList>
            <person name="Araujo J.E."/>
            <person name="Taketani R.G."/>
            <person name="Silva M.C.P."/>
            <person name="Loureco M.V."/>
            <person name="Andreote F.D."/>
        </authorList>
    </citation>
    <scope>NUCLEOTIDE SEQUENCE [LARGE SCALE GENOMIC DNA]</scope>
    <source>
        <strain evidence="1 2">NAP PRIS-MGV</strain>
    </source>
</reference>
<comment type="caution">
    <text evidence="1">The sequence shown here is derived from an EMBL/GenBank/DDBJ whole genome shotgun (WGS) entry which is preliminary data.</text>
</comment>
<evidence type="ECO:0000313" key="1">
    <source>
        <dbReference type="EMBL" id="PQO38066.1"/>
    </source>
</evidence>
<organism evidence="1 2">
    <name type="scientific">Blastopirellula marina</name>
    <dbReference type="NCBI Taxonomy" id="124"/>
    <lineage>
        <taxon>Bacteria</taxon>
        <taxon>Pseudomonadati</taxon>
        <taxon>Planctomycetota</taxon>
        <taxon>Planctomycetia</taxon>
        <taxon>Pirellulales</taxon>
        <taxon>Pirellulaceae</taxon>
        <taxon>Blastopirellula</taxon>
    </lineage>
</organism>
<accession>A0A2S8G0V6</accession>
<protein>
    <recommendedName>
        <fullName evidence="3">Glycosyltransferase family 1 protein</fullName>
    </recommendedName>
</protein>
<dbReference type="EMBL" id="PUIB01000011">
    <property type="protein sequence ID" value="PQO38066.1"/>
    <property type="molecule type" value="Genomic_DNA"/>
</dbReference>
<dbReference type="AlphaFoldDB" id="A0A2S8G0V6"/>
<evidence type="ECO:0008006" key="3">
    <source>
        <dbReference type="Google" id="ProtNLM"/>
    </source>
</evidence>
<dbReference type="Proteomes" id="UP000239388">
    <property type="component" value="Unassembled WGS sequence"/>
</dbReference>
<sequence>MDPSNWNDFSGVDIVIGIRSFDGQTYDTKPPSKLINAWHAGTPFVGGHDSAFKQIGTPTEDYYVVTTQEEACDVIADLARNTSQYARIVQKGFDQAKQYSRHAIAQRWVDLLKGPIDIRYSQWTKRGVCASWHAAVNAKYAYARQELGRLWRHLKKSQAS</sequence>